<evidence type="ECO:0000256" key="2">
    <source>
        <dbReference type="ARBA" id="ARBA00022576"/>
    </source>
</evidence>
<dbReference type="PANTHER" id="PTHR43643">
    <property type="entry name" value="HISTIDINOL-PHOSPHATE AMINOTRANSFERASE 2"/>
    <property type="match status" value="1"/>
</dbReference>
<dbReference type="AlphaFoldDB" id="A0A6J6FA17"/>
<keyword evidence="4" id="KW-0663">Pyridoxal phosphate</keyword>
<dbReference type="PROSITE" id="PS00599">
    <property type="entry name" value="AA_TRANSFER_CLASS_2"/>
    <property type="match status" value="1"/>
</dbReference>
<dbReference type="InterPro" id="IPR004839">
    <property type="entry name" value="Aminotransferase_I/II_large"/>
</dbReference>
<evidence type="ECO:0000256" key="4">
    <source>
        <dbReference type="ARBA" id="ARBA00022898"/>
    </source>
</evidence>
<dbReference type="InterPro" id="IPR001917">
    <property type="entry name" value="Aminotrans_II_pyridoxalP_BS"/>
</dbReference>
<evidence type="ECO:0000313" key="6">
    <source>
        <dbReference type="EMBL" id="CAB4584295.1"/>
    </source>
</evidence>
<evidence type="ECO:0000256" key="1">
    <source>
        <dbReference type="ARBA" id="ARBA00001933"/>
    </source>
</evidence>
<evidence type="ECO:0000256" key="3">
    <source>
        <dbReference type="ARBA" id="ARBA00022679"/>
    </source>
</evidence>
<dbReference type="Gene3D" id="3.90.1150.10">
    <property type="entry name" value="Aspartate Aminotransferase, domain 1"/>
    <property type="match status" value="1"/>
</dbReference>
<sequence length="366" mass="39624">MGLYESEPVVHLRPEILSLPAYKQGRPASAESFKLSSNENPAPTPRWVDDAINEATVGRYPESTSLNVRSQLATVWGCDVEEIIVGAGSVSILYQLIQATSGPGDNIVFAWRAFEAYPWTAVVAGAEARKIPNLPDHSHDLDAMAAAIDDRTRVVMLCTPNNPTGTAITTEDFERFMTKVPPTVLVILDEAYAEFSMNPEIVRGEEQKGRYPNLVILRTFSKAWGLAGLRIGFAVGHRSILGAANSTAIPMVVTEQAQRAALAVLDHSDDALAIVRDIVERRNELWNSLREQGWEIPHAHGNFVWLPTGSNTDAAAAILERGGIVARVFSGDGIRVTVGEPESIPVLLAATARIVAANLHHGEPNG</sequence>
<dbReference type="NCBIfam" id="NF002878">
    <property type="entry name" value="PRK03321.1"/>
    <property type="match status" value="1"/>
</dbReference>
<organism evidence="6">
    <name type="scientific">freshwater metagenome</name>
    <dbReference type="NCBI Taxonomy" id="449393"/>
    <lineage>
        <taxon>unclassified sequences</taxon>
        <taxon>metagenomes</taxon>
        <taxon>ecological metagenomes</taxon>
    </lineage>
</organism>
<dbReference type="Gene3D" id="3.40.640.10">
    <property type="entry name" value="Type I PLP-dependent aspartate aminotransferase-like (Major domain)"/>
    <property type="match status" value="1"/>
</dbReference>
<dbReference type="InterPro" id="IPR050106">
    <property type="entry name" value="HistidinolP_aminotransfase"/>
</dbReference>
<accession>A0A6J6FA17</accession>
<dbReference type="Pfam" id="PF00155">
    <property type="entry name" value="Aminotran_1_2"/>
    <property type="match status" value="1"/>
</dbReference>
<dbReference type="InterPro" id="IPR015421">
    <property type="entry name" value="PyrdxlP-dep_Trfase_major"/>
</dbReference>
<dbReference type="InterPro" id="IPR015424">
    <property type="entry name" value="PyrdxlP-dep_Trfase"/>
</dbReference>
<dbReference type="GO" id="GO:0030170">
    <property type="term" value="F:pyridoxal phosphate binding"/>
    <property type="evidence" value="ECO:0007669"/>
    <property type="project" value="InterPro"/>
</dbReference>
<dbReference type="SUPFAM" id="SSF53383">
    <property type="entry name" value="PLP-dependent transferases"/>
    <property type="match status" value="1"/>
</dbReference>
<name>A0A6J6FA17_9ZZZZ</name>
<keyword evidence="3" id="KW-0808">Transferase</keyword>
<dbReference type="CDD" id="cd00609">
    <property type="entry name" value="AAT_like"/>
    <property type="match status" value="1"/>
</dbReference>
<dbReference type="GO" id="GO:0008483">
    <property type="term" value="F:transaminase activity"/>
    <property type="evidence" value="ECO:0007669"/>
    <property type="project" value="UniProtKB-KW"/>
</dbReference>
<dbReference type="PANTHER" id="PTHR43643:SF3">
    <property type="entry name" value="HISTIDINOL-PHOSPHATE AMINOTRANSFERASE"/>
    <property type="match status" value="1"/>
</dbReference>
<protein>
    <submittedName>
        <fullName evidence="6">Unannotated protein</fullName>
    </submittedName>
</protein>
<gene>
    <name evidence="6" type="ORF">UFOPK1788_00108</name>
</gene>
<reference evidence="6" key="1">
    <citation type="submission" date="2020-05" db="EMBL/GenBank/DDBJ databases">
        <authorList>
            <person name="Chiriac C."/>
            <person name="Salcher M."/>
            <person name="Ghai R."/>
            <person name="Kavagutti S V."/>
        </authorList>
    </citation>
    <scope>NUCLEOTIDE SEQUENCE</scope>
</reference>
<dbReference type="EMBL" id="CAEZUE010000006">
    <property type="protein sequence ID" value="CAB4584295.1"/>
    <property type="molecule type" value="Genomic_DNA"/>
</dbReference>
<dbReference type="InterPro" id="IPR015422">
    <property type="entry name" value="PyrdxlP-dep_Trfase_small"/>
</dbReference>
<proteinExistence type="predicted"/>
<keyword evidence="2" id="KW-0032">Aminotransferase</keyword>
<evidence type="ECO:0000259" key="5">
    <source>
        <dbReference type="Pfam" id="PF00155"/>
    </source>
</evidence>
<dbReference type="InterPro" id="IPR024892">
    <property type="entry name" value="ArAT"/>
</dbReference>
<comment type="cofactor">
    <cofactor evidence="1">
        <name>pyridoxal 5'-phosphate</name>
        <dbReference type="ChEBI" id="CHEBI:597326"/>
    </cofactor>
</comment>
<feature type="domain" description="Aminotransferase class I/classII large" evidence="5">
    <location>
        <begin position="33"/>
        <end position="348"/>
    </location>
</feature>